<dbReference type="EMBL" id="JACXVP010000001">
    <property type="protein sequence ID" value="KAG5632970.1"/>
    <property type="molecule type" value="Genomic_DNA"/>
</dbReference>
<sequence length="61" mass="7007">MCEQEAEVNDHLFLHCKAALSLWNMFLALLGVKWVMPSTTKELLKKKEEEEENSGTSFFAC</sequence>
<keyword evidence="3" id="KW-1185">Reference proteome</keyword>
<protein>
    <recommendedName>
        <fullName evidence="4">Reverse transcriptase zinc-binding domain-containing protein</fullName>
    </recommendedName>
</protein>
<feature type="transmembrane region" description="Helical" evidence="1">
    <location>
        <begin position="12"/>
        <end position="36"/>
    </location>
</feature>
<dbReference type="Proteomes" id="UP000824120">
    <property type="component" value="Chromosome 1"/>
</dbReference>
<evidence type="ECO:0008006" key="4">
    <source>
        <dbReference type="Google" id="ProtNLM"/>
    </source>
</evidence>
<keyword evidence="1" id="KW-0472">Membrane</keyword>
<dbReference type="AlphaFoldDB" id="A0A9J6B8Q7"/>
<keyword evidence="1" id="KW-1133">Transmembrane helix</keyword>
<dbReference type="OrthoDB" id="696485at2759"/>
<gene>
    <name evidence="2" type="ORF">H5410_004687</name>
</gene>
<comment type="caution">
    <text evidence="2">The sequence shown here is derived from an EMBL/GenBank/DDBJ whole genome shotgun (WGS) entry which is preliminary data.</text>
</comment>
<keyword evidence="1" id="KW-0812">Transmembrane</keyword>
<accession>A0A9J6B8Q7</accession>
<name>A0A9J6B8Q7_SOLCO</name>
<evidence type="ECO:0000256" key="1">
    <source>
        <dbReference type="SAM" id="Phobius"/>
    </source>
</evidence>
<organism evidence="2 3">
    <name type="scientific">Solanum commersonii</name>
    <name type="common">Commerson's wild potato</name>
    <name type="synonym">Commerson's nightshade</name>
    <dbReference type="NCBI Taxonomy" id="4109"/>
    <lineage>
        <taxon>Eukaryota</taxon>
        <taxon>Viridiplantae</taxon>
        <taxon>Streptophyta</taxon>
        <taxon>Embryophyta</taxon>
        <taxon>Tracheophyta</taxon>
        <taxon>Spermatophyta</taxon>
        <taxon>Magnoliopsida</taxon>
        <taxon>eudicotyledons</taxon>
        <taxon>Gunneridae</taxon>
        <taxon>Pentapetalae</taxon>
        <taxon>asterids</taxon>
        <taxon>lamiids</taxon>
        <taxon>Solanales</taxon>
        <taxon>Solanaceae</taxon>
        <taxon>Solanoideae</taxon>
        <taxon>Solaneae</taxon>
        <taxon>Solanum</taxon>
    </lineage>
</organism>
<proteinExistence type="predicted"/>
<evidence type="ECO:0000313" key="3">
    <source>
        <dbReference type="Proteomes" id="UP000824120"/>
    </source>
</evidence>
<evidence type="ECO:0000313" key="2">
    <source>
        <dbReference type="EMBL" id="KAG5632970.1"/>
    </source>
</evidence>
<reference evidence="2 3" key="1">
    <citation type="submission" date="2020-09" db="EMBL/GenBank/DDBJ databases">
        <title>De no assembly of potato wild relative species, Solanum commersonii.</title>
        <authorList>
            <person name="Cho K."/>
        </authorList>
    </citation>
    <scope>NUCLEOTIDE SEQUENCE [LARGE SCALE GENOMIC DNA]</scope>
    <source>
        <strain evidence="2">LZ3.2</strain>
        <tissue evidence="2">Leaf</tissue>
    </source>
</reference>